<evidence type="ECO:0000256" key="2">
    <source>
        <dbReference type="ARBA" id="ARBA00022723"/>
    </source>
</evidence>
<evidence type="ECO:0000256" key="4">
    <source>
        <dbReference type="ARBA" id="ARBA00023014"/>
    </source>
</evidence>
<keyword evidence="4" id="KW-0411">Iron-sulfur</keyword>
<dbReference type="Pfam" id="PF00355">
    <property type="entry name" value="Rieske"/>
    <property type="match status" value="1"/>
</dbReference>
<dbReference type="PANTHER" id="PTHR40261">
    <property type="match status" value="1"/>
</dbReference>
<feature type="domain" description="Rieske" evidence="5">
    <location>
        <begin position="12"/>
        <end position="118"/>
    </location>
</feature>
<proteinExistence type="predicted"/>
<dbReference type="InterPro" id="IPR017941">
    <property type="entry name" value="Rieske_2Fe-2S"/>
</dbReference>
<dbReference type="EMBL" id="CP106753">
    <property type="protein sequence ID" value="UXY14994.1"/>
    <property type="molecule type" value="Genomic_DNA"/>
</dbReference>
<keyword evidence="3" id="KW-0408">Iron</keyword>
<dbReference type="RefSeq" id="WP_263124355.1">
    <property type="nucleotide sequence ID" value="NZ_CP106753.1"/>
</dbReference>
<dbReference type="Gene3D" id="2.102.10.10">
    <property type="entry name" value="Rieske [2Fe-2S] iron-sulphur domain"/>
    <property type="match status" value="1"/>
</dbReference>
<evidence type="ECO:0000256" key="1">
    <source>
        <dbReference type="ARBA" id="ARBA00022714"/>
    </source>
</evidence>
<dbReference type="PANTHER" id="PTHR40261:SF1">
    <property type="entry name" value="RIESKE DOMAIN-CONTAINING PROTEIN"/>
    <property type="match status" value="1"/>
</dbReference>
<dbReference type="Proteomes" id="UP001061302">
    <property type="component" value="Chromosome"/>
</dbReference>
<evidence type="ECO:0000256" key="3">
    <source>
        <dbReference type="ARBA" id="ARBA00023004"/>
    </source>
</evidence>
<reference evidence="6" key="1">
    <citation type="submission" date="2022-10" db="EMBL/GenBank/DDBJ databases">
        <title>Chitiniphilus purpureus sp. nov., a novel chitin-degrading bacterium isolated from crawfish pond sediment.</title>
        <authorList>
            <person name="Li K."/>
        </authorList>
    </citation>
    <scope>NUCLEOTIDE SEQUENCE</scope>
    <source>
        <strain evidence="6">CD1</strain>
    </source>
</reference>
<gene>
    <name evidence="6" type="ORF">N8I74_16995</name>
</gene>
<dbReference type="InterPro" id="IPR036922">
    <property type="entry name" value="Rieske_2Fe-2S_sf"/>
</dbReference>
<keyword evidence="7" id="KW-1185">Reference proteome</keyword>
<accession>A0ABY6DKX1</accession>
<keyword evidence="2" id="KW-0479">Metal-binding</keyword>
<evidence type="ECO:0000259" key="5">
    <source>
        <dbReference type="PROSITE" id="PS51296"/>
    </source>
</evidence>
<dbReference type="SUPFAM" id="SSF50022">
    <property type="entry name" value="ISP domain"/>
    <property type="match status" value="1"/>
</dbReference>
<sequence>MTQSDPLIAPGGVICDAQRLVERGLGVRFAIEYAGERRQAFAVRFQGRVYGYLNSCAHIPIELDYRAGDFFDLSGAYLVCATHGAYYAPESGLCLGGPCPGRSLTPVCLQERDGQVYLAGEPAVFD</sequence>
<keyword evidence="1" id="KW-0001">2Fe-2S</keyword>
<evidence type="ECO:0000313" key="7">
    <source>
        <dbReference type="Proteomes" id="UP001061302"/>
    </source>
</evidence>
<organism evidence="6 7">
    <name type="scientific">Chitiniphilus purpureus</name>
    <dbReference type="NCBI Taxonomy" id="2981137"/>
    <lineage>
        <taxon>Bacteria</taxon>
        <taxon>Pseudomonadati</taxon>
        <taxon>Pseudomonadota</taxon>
        <taxon>Betaproteobacteria</taxon>
        <taxon>Neisseriales</taxon>
        <taxon>Chitinibacteraceae</taxon>
        <taxon>Chitiniphilus</taxon>
    </lineage>
</organism>
<name>A0ABY6DKX1_9NEIS</name>
<protein>
    <submittedName>
        <fullName evidence="6">Rieske 2Fe-2S domain-containing protein</fullName>
    </submittedName>
</protein>
<dbReference type="PROSITE" id="PS51296">
    <property type="entry name" value="RIESKE"/>
    <property type="match status" value="1"/>
</dbReference>
<evidence type="ECO:0000313" key="6">
    <source>
        <dbReference type="EMBL" id="UXY14994.1"/>
    </source>
</evidence>